<evidence type="ECO:0000313" key="1">
    <source>
        <dbReference type="EMBL" id="MEQ2198230.1"/>
    </source>
</evidence>
<keyword evidence="2" id="KW-1185">Reference proteome</keyword>
<feature type="non-terminal residue" evidence="1">
    <location>
        <position position="1"/>
    </location>
</feature>
<proteinExistence type="predicted"/>
<dbReference type="Proteomes" id="UP001434883">
    <property type="component" value="Unassembled WGS sequence"/>
</dbReference>
<reference evidence="1 2" key="1">
    <citation type="submission" date="2021-06" db="EMBL/GenBank/DDBJ databases">
        <authorList>
            <person name="Palmer J.M."/>
        </authorList>
    </citation>
    <scope>NUCLEOTIDE SEQUENCE [LARGE SCALE GENOMIC DNA]</scope>
    <source>
        <strain evidence="1 2">XC_2019</strain>
        <tissue evidence="1">Muscle</tissue>
    </source>
</reference>
<organism evidence="1 2">
    <name type="scientific">Xenoophorus captivus</name>
    <dbReference type="NCBI Taxonomy" id="1517983"/>
    <lineage>
        <taxon>Eukaryota</taxon>
        <taxon>Metazoa</taxon>
        <taxon>Chordata</taxon>
        <taxon>Craniata</taxon>
        <taxon>Vertebrata</taxon>
        <taxon>Euteleostomi</taxon>
        <taxon>Actinopterygii</taxon>
        <taxon>Neopterygii</taxon>
        <taxon>Teleostei</taxon>
        <taxon>Neoteleostei</taxon>
        <taxon>Acanthomorphata</taxon>
        <taxon>Ovalentaria</taxon>
        <taxon>Atherinomorphae</taxon>
        <taxon>Cyprinodontiformes</taxon>
        <taxon>Goodeidae</taxon>
        <taxon>Xenoophorus</taxon>
    </lineage>
</organism>
<accession>A0ABV0QQX3</accession>
<dbReference type="EMBL" id="JAHRIN010018987">
    <property type="protein sequence ID" value="MEQ2198230.1"/>
    <property type="molecule type" value="Genomic_DNA"/>
</dbReference>
<name>A0ABV0QQX3_9TELE</name>
<gene>
    <name evidence="1" type="ORF">XENOCAPTIV_009786</name>
</gene>
<protein>
    <submittedName>
        <fullName evidence="1">Uncharacterized protein</fullName>
    </submittedName>
</protein>
<sequence length="125" mass="13975">VPALKTLAWFLRSVLCLVEKYLSVFITAESLLLFPWTSQHKEITQNLRTTGYSQCSACPPFGTTHLLERTPRISRQPAKLGFCDLFTFLGTPSPPPMVACTRVSWPHTICQFSDLSGLAEHSNGY</sequence>
<comment type="caution">
    <text evidence="1">The sequence shown here is derived from an EMBL/GenBank/DDBJ whole genome shotgun (WGS) entry which is preliminary data.</text>
</comment>
<evidence type="ECO:0000313" key="2">
    <source>
        <dbReference type="Proteomes" id="UP001434883"/>
    </source>
</evidence>